<dbReference type="OrthoDB" id="2943819at2"/>
<dbReference type="EMBL" id="RQZC01000032">
    <property type="protein sequence ID" value="RRD23363.1"/>
    <property type="molecule type" value="Genomic_DNA"/>
</dbReference>
<gene>
    <name evidence="3" type="ORF">EII10_12085</name>
</gene>
<keyword evidence="2" id="KW-0812">Transmembrane</keyword>
<feature type="region of interest" description="Disordered" evidence="1">
    <location>
        <begin position="60"/>
        <end position="94"/>
    </location>
</feature>
<feature type="compositionally biased region" description="Low complexity" evidence="1">
    <location>
        <begin position="28"/>
        <end position="48"/>
    </location>
</feature>
<keyword evidence="4" id="KW-1185">Reference proteome</keyword>
<feature type="region of interest" description="Disordered" evidence="1">
    <location>
        <begin position="1"/>
        <end position="48"/>
    </location>
</feature>
<feature type="compositionally biased region" description="Polar residues" evidence="1">
    <location>
        <begin position="8"/>
        <end position="19"/>
    </location>
</feature>
<feature type="compositionally biased region" description="Low complexity" evidence="1">
    <location>
        <begin position="60"/>
        <end position="78"/>
    </location>
</feature>
<sequence>MTPAAQAPAQSPWVQQGASTVVPEGPFSAQSAPVAPSAPGAHGQAAAGQAIGHEGYAAPGAQAAGSHAAAPQAPASPHTPGASQPWGSRSEGEVGMSSVFPVATARAEAERGQQGASPQGPQAPVASQWDAVASGPSVPQASPVAPAAQPVAQGASQPEAFPVRTERQEGGEDSLGGWLLAILLAALPVVGFFYLLVVAFTTGSSPTRRAWARAMLIWMVVGAVLGLVSIVAFGGSLLALGGSQGA</sequence>
<evidence type="ECO:0000313" key="4">
    <source>
        <dbReference type="Proteomes" id="UP000271272"/>
    </source>
</evidence>
<organism evidence="3 4">
    <name type="scientific">Actinomyces bowdenii</name>
    <dbReference type="NCBI Taxonomy" id="131109"/>
    <lineage>
        <taxon>Bacteria</taxon>
        <taxon>Bacillati</taxon>
        <taxon>Actinomycetota</taxon>
        <taxon>Actinomycetes</taxon>
        <taxon>Actinomycetales</taxon>
        <taxon>Actinomycetaceae</taxon>
        <taxon>Actinomyces</taxon>
    </lineage>
</organism>
<feature type="region of interest" description="Disordered" evidence="1">
    <location>
        <begin position="106"/>
        <end position="169"/>
    </location>
</feature>
<protein>
    <submittedName>
        <fullName evidence="3">Uncharacterized protein</fullName>
    </submittedName>
</protein>
<feature type="compositionally biased region" description="Low complexity" evidence="1">
    <location>
        <begin position="112"/>
        <end position="158"/>
    </location>
</feature>
<reference evidence="3 4" key="1">
    <citation type="submission" date="2018-11" db="EMBL/GenBank/DDBJ databases">
        <title>Genomes From Bacteria Associated with the Canine Oral Cavity: a Test Case for Automated Genome-Based Taxonomic Assignment.</title>
        <authorList>
            <person name="Coil D.A."/>
            <person name="Jospin G."/>
            <person name="Darling A.E."/>
            <person name="Wallis C."/>
            <person name="Davis I.J."/>
            <person name="Harris S."/>
            <person name="Eisen J.A."/>
            <person name="Holcombe L.J."/>
            <person name="O'Flynn C."/>
        </authorList>
    </citation>
    <scope>NUCLEOTIDE SEQUENCE [LARGE SCALE GENOMIC DNA]</scope>
    <source>
        <strain evidence="3 4">OH5050</strain>
    </source>
</reference>
<dbReference type="AlphaFoldDB" id="A0A3P1US82"/>
<accession>A0A3P1US82</accession>
<keyword evidence="2" id="KW-1133">Transmembrane helix</keyword>
<feature type="transmembrane region" description="Helical" evidence="2">
    <location>
        <begin position="215"/>
        <end position="240"/>
    </location>
</feature>
<evidence type="ECO:0000256" key="1">
    <source>
        <dbReference type="SAM" id="MobiDB-lite"/>
    </source>
</evidence>
<name>A0A3P1US82_9ACTO</name>
<evidence type="ECO:0000313" key="3">
    <source>
        <dbReference type="EMBL" id="RRD23363.1"/>
    </source>
</evidence>
<keyword evidence="2" id="KW-0472">Membrane</keyword>
<feature type="transmembrane region" description="Helical" evidence="2">
    <location>
        <begin position="175"/>
        <end position="203"/>
    </location>
</feature>
<dbReference type="Proteomes" id="UP000271272">
    <property type="component" value="Unassembled WGS sequence"/>
</dbReference>
<comment type="caution">
    <text evidence="3">The sequence shown here is derived from an EMBL/GenBank/DDBJ whole genome shotgun (WGS) entry which is preliminary data.</text>
</comment>
<evidence type="ECO:0000256" key="2">
    <source>
        <dbReference type="SAM" id="Phobius"/>
    </source>
</evidence>
<proteinExistence type="predicted"/>